<protein>
    <submittedName>
        <fullName evidence="3">YqaJ viral recombinase family protein</fullName>
    </submittedName>
</protein>
<gene>
    <name evidence="3" type="ORF">FXV83_15935</name>
</gene>
<proteinExistence type="predicted"/>
<dbReference type="Pfam" id="PF09588">
    <property type="entry name" value="YqaJ"/>
    <property type="match status" value="1"/>
</dbReference>
<dbReference type="Gene3D" id="3.90.320.10">
    <property type="match status" value="1"/>
</dbReference>
<feature type="domain" description="YqaJ viral recombinase" evidence="2">
    <location>
        <begin position="18"/>
        <end position="150"/>
    </location>
</feature>
<evidence type="ECO:0000256" key="1">
    <source>
        <dbReference type="SAM" id="MobiDB-lite"/>
    </source>
</evidence>
<evidence type="ECO:0000313" key="4">
    <source>
        <dbReference type="Proteomes" id="UP000324797"/>
    </source>
</evidence>
<evidence type="ECO:0000313" key="3">
    <source>
        <dbReference type="EMBL" id="TYO65425.1"/>
    </source>
</evidence>
<dbReference type="AlphaFoldDB" id="A0A5S4YPX5"/>
<feature type="region of interest" description="Disordered" evidence="1">
    <location>
        <begin position="283"/>
        <end position="323"/>
    </location>
</feature>
<dbReference type="InterPro" id="IPR019080">
    <property type="entry name" value="YqaJ_viral_recombinase"/>
</dbReference>
<dbReference type="InterPro" id="IPR011604">
    <property type="entry name" value="PDDEXK-like_dom_sf"/>
</dbReference>
<accession>A0A5S4YPX5</accession>
<keyword evidence="4" id="KW-1185">Reference proteome</keyword>
<reference evidence="3 4" key="1">
    <citation type="submission" date="2019-08" db="EMBL/GenBank/DDBJ databases">
        <title>Bradyrhizobium hipponensis sp. nov., a rhizobium isolated from a Lupinus angustifolius root nodule in Tunisia.</title>
        <authorList>
            <person name="Off K."/>
            <person name="Rejili M."/>
            <person name="Mars M."/>
            <person name="Brachmann A."/>
            <person name="Marin M."/>
        </authorList>
    </citation>
    <scope>NUCLEOTIDE SEQUENCE [LARGE SCALE GENOMIC DNA]</scope>
    <source>
        <strain evidence="4">aSej3</strain>
    </source>
</reference>
<dbReference type="SUPFAM" id="SSF52980">
    <property type="entry name" value="Restriction endonuclease-like"/>
    <property type="match status" value="1"/>
</dbReference>
<sequence length="323" mass="35902">MKMRRRTGHIGMSDEARAARMKSIGGSDAKIIMSGDQAAIEQLWMEKRGEVLPEDLSDVILINLGNLTEPLNADLFEDETELLVTDEQKKVHYYAWDKAHTTLDGLVRKAEDADPIAVVEFKFMFPFGFSKEEAYEKYYPQVQHNMMVTDLPKAYLSILTGAAQHVIIEVEADLFYQLALLEAEKDFWDCVVTGRTPGAPKVDIPVAERIKVVDMSTNNEWGDLAFTLLSTKPSVEKHEKAKKAIKRLFPADAKSAAGKGVSINLSKDGKQLIKFDEEAIKKAVEDAANMPPPAEEPKPEKKSRAPRKKAANSNEKPAATEAA</sequence>
<dbReference type="InterPro" id="IPR011335">
    <property type="entry name" value="Restrct_endonuc-II-like"/>
</dbReference>
<dbReference type="Proteomes" id="UP000324797">
    <property type="component" value="Unassembled WGS sequence"/>
</dbReference>
<evidence type="ECO:0000259" key="2">
    <source>
        <dbReference type="Pfam" id="PF09588"/>
    </source>
</evidence>
<dbReference type="EMBL" id="VSTH01000051">
    <property type="protein sequence ID" value="TYO65425.1"/>
    <property type="molecule type" value="Genomic_DNA"/>
</dbReference>
<organism evidence="3 4">
    <name type="scientific">Bradyrhizobium hipponense</name>
    <dbReference type="NCBI Taxonomy" id="2605638"/>
    <lineage>
        <taxon>Bacteria</taxon>
        <taxon>Pseudomonadati</taxon>
        <taxon>Pseudomonadota</taxon>
        <taxon>Alphaproteobacteria</taxon>
        <taxon>Hyphomicrobiales</taxon>
        <taxon>Nitrobacteraceae</taxon>
        <taxon>Bradyrhizobium</taxon>
    </lineage>
</organism>
<comment type="caution">
    <text evidence="3">The sequence shown here is derived from an EMBL/GenBank/DDBJ whole genome shotgun (WGS) entry which is preliminary data.</text>
</comment>
<name>A0A5S4YPX5_9BRAD</name>